<keyword evidence="3" id="KW-1185">Reference proteome</keyword>
<sequence>MTNIPVALQMYSLRNESEKDFTGTLEKVAKLGYAGVEFAGYGGMKATELKKVLDQLGLRAASSHVPLDMLKNQLSEVIQYQQSIENTHIVCPFLMPDQRNQDFYTELISTLNQVGEICHKEGITFSYHNHDFELVTLENGKKPLEWILHETNPEWVKAEFDVYWLTKAGEQPTEWLKRYKGRTPLVHLKDMTTDGEQFFAELGTGGVDIDSILALGNECDVKWWIVEQDDSRRLPLESVEISSSYLKQKGIL</sequence>
<dbReference type="InterPro" id="IPR050312">
    <property type="entry name" value="IolE/XylAMocC-like"/>
</dbReference>
<reference evidence="2 3" key="1">
    <citation type="submission" date="2017-11" db="EMBL/GenBank/DDBJ databases">
        <title>Bacillus camelliae sp. nov., isolated from pu'er tea.</title>
        <authorList>
            <person name="Niu L."/>
        </authorList>
    </citation>
    <scope>NUCLEOTIDE SEQUENCE [LARGE SCALE GENOMIC DNA]</scope>
    <source>
        <strain evidence="2 3">7578-1</strain>
    </source>
</reference>
<accession>A0A2N3LPL3</accession>
<protein>
    <submittedName>
        <fullName evidence="2">Sugar phosphate isomerase/epimerase</fullName>
    </submittedName>
</protein>
<dbReference type="AlphaFoldDB" id="A0A2N3LPL3"/>
<dbReference type="PANTHER" id="PTHR12110:SF41">
    <property type="entry name" value="INOSOSE DEHYDRATASE"/>
    <property type="match status" value="1"/>
</dbReference>
<evidence type="ECO:0000313" key="2">
    <source>
        <dbReference type="EMBL" id="PKR86517.1"/>
    </source>
</evidence>
<dbReference type="GO" id="GO:0016853">
    <property type="term" value="F:isomerase activity"/>
    <property type="evidence" value="ECO:0007669"/>
    <property type="project" value="UniProtKB-KW"/>
</dbReference>
<dbReference type="InterPro" id="IPR036237">
    <property type="entry name" value="Xyl_isomerase-like_sf"/>
</dbReference>
<proteinExistence type="predicted"/>
<dbReference type="Pfam" id="PF01261">
    <property type="entry name" value="AP_endonuc_2"/>
    <property type="match status" value="1"/>
</dbReference>
<dbReference type="EMBL" id="PIQO01000001">
    <property type="protein sequence ID" value="PKR86517.1"/>
    <property type="molecule type" value="Genomic_DNA"/>
</dbReference>
<keyword evidence="2" id="KW-0413">Isomerase</keyword>
<dbReference type="InterPro" id="IPR013022">
    <property type="entry name" value="Xyl_isomerase-like_TIM-brl"/>
</dbReference>
<dbReference type="Gene3D" id="3.20.20.150">
    <property type="entry name" value="Divalent-metal-dependent TIM barrel enzymes"/>
    <property type="match status" value="1"/>
</dbReference>
<evidence type="ECO:0000313" key="3">
    <source>
        <dbReference type="Proteomes" id="UP000233440"/>
    </source>
</evidence>
<dbReference type="PANTHER" id="PTHR12110">
    <property type="entry name" value="HYDROXYPYRUVATE ISOMERASE"/>
    <property type="match status" value="1"/>
</dbReference>
<comment type="caution">
    <text evidence="2">The sequence shown here is derived from an EMBL/GenBank/DDBJ whole genome shotgun (WGS) entry which is preliminary data.</text>
</comment>
<dbReference type="Proteomes" id="UP000233440">
    <property type="component" value="Unassembled WGS sequence"/>
</dbReference>
<dbReference type="OrthoDB" id="9798407at2"/>
<evidence type="ECO:0000259" key="1">
    <source>
        <dbReference type="Pfam" id="PF01261"/>
    </source>
</evidence>
<organism evidence="2 3">
    <name type="scientific">Heyndrickxia camelliae</name>
    <dbReference type="NCBI Taxonomy" id="1707093"/>
    <lineage>
        <taxon>Bacteria</taxon>
        <taxon>Bacillati</taxon>
        <taxon>Bacillota</taxon>
        <taxon>Bacilli</taxon>
        <taxon>Bacillales</taxon>
        <taxon>Bacillaceae</taxon>
        <taxon>Heyndrickxia</taxon>
    </lineage>
</organism>
<feature type="domain" description="Xylose isomerase-like TIM barrel" evidence="1">
    <location>
        <begin position="25"/>
        <end position="231"/>
    </location>
</feature>
<name>A0A2N3LPL3_9BACI</name>
<dbReference type="SUPFAM" id="SSF51658">
    <property type="entry name" value="Xylose isomerase-like"/>
    <property type="match status" value="1"/>
</dbReference>
<dbReference type="RefSeq" id="WP_101352168.1">
    <property type="nucleotide sequence ID" value="NZ_PIQO01000001.1"/>
</dbReference>
<gene>
    <name evidence="2" type="ORF">CWO92_00145</name>
</gene>